<dbReference type="SFLD" id="SFLDG00358">
    <property type="entry name" value="Main_(cytGST)"/>
    <property type="match status" value="1"/>
</dbReference>
<dbReference type="PANTHER" id="PTHR44051:SF9">
    <property type="entry name" value="GLUTATHIONE S-TRANSFERASE 1"/>
    <property type="match status" value="1"/>
</dbReference>
<evidence type="ECO:0000313" key="3">
    <source>
        <dbReference type="EMBL" id="USW53708.1"/>
    </source>
</evidence>
<dbReference type="EMBL" id="CP099422">
    <property type="protein sequence ID" value="USW53708.1"/>
    <property type="molecule type" value="Genomic_DNA"/>
</dbReference>
<dbReference type="SUPFAM" id="SSF47616">
    <property type="entry name" value="GST C-terminal domain-like"/>
    <property type="match status" value="1"/>
</dbReference>
<protein>
    <submittedName>
        <fullName evidence="3">Glutathione S-transferase, Thioredoxin-like superfamily</fullName>
    </submittedName>
</protein>
<evidence type="ECO:0000313" key="4">
    <source>
        <dbReference type="Proteomes" id="UP001056384"/>
    </source>
</evidence>
<dbReference type="PANTHER" id="PTHR44051">
    <property type="entry name" value="GLUTATHIONE S-TRANSFERASE-RELATED"/>
    <property type="match status" value="1"/>
</dbReference>
<dbReference type="Proteomes" id="UP001056384">
    <property type="component" value="Chromosome 5"/>
</dbReference>
<dbReference type="InterPro" id="IPR036249">
    <property type="entry name" value="Thioredoxin-like_sf"/>
</dbReference>
<dbReference type="Pfam" id="PF14497">
    <property type="entry name" value="GST_C_3"/>
    <property type="match status" value="1"/>
</dbReference>
<dbReference type="Gene3D" id="1.20.1050.10">
    <property type="match status" value="1"/>
</dbReference>
<dbReference type="InterPro" id="IPR036282">
    <property type="entry name" value="Glutathione-S-Trfase_C_sf"/>
</dbReference>
<dbReference type="CDD" id="cd03046">
    <property type="entry name" value="GST_N_GTT1_like"/>
    <property type="match status" value="1"/>
</dbReference>
<dbReference type="PROSITE" id="PS50405">
    <property type="entry name" value="GST_CTER"/>
    <property type="match status" value="1"/>
</dbReference>
<dbReference type="InterPro" id="IPR004045">
    <property type="entry name" value="Glutathione_S-Trfase_N"/>
</dbReference>
<keyword evidence="4" id="KW-1185">Reference proteome</keyword>
<dbReference type="Pfam" id="PF13409">
    <property type="entry name" value="GST_N_2"/>
    <property type="match status" value="1"/>
</dbReference>
<gene>
    <name evidence="3" type="ORF">Slin15195_G070270</name>
</gene>
<dbReference type="SFLD" id="SFLDG01150">
    <property type="entry name" value="Main.1:_Beta-like"/>
    <property type="match status" value="1"/>
</dbReference>
<organism evidence="3 4">
    <name type="scientific">Septoria linicola</name>
    <dbReference type="NCBI Taxonomy" id="215465"/>
    <lineage>
        <taxon>Eukaryota</taxon>
        <taxon>Fungi</taxon>
        <taxon>Dikarya</taxon>
        <taxon>Ascomycota</taxon>
        <taxon>Pezizomycotina</taxon>
        <taxon>Dothideomycetes</taxon>
        <taxon>Dothideomycetidae</taxon>
        <taxon>Mycosphaerellales</taxon>
        <taxon>Mycosphaerellaceae</taxon>
        <taxon>Septoria</taxon>
    </lineage>
</organism>
<dbReference type="SFLD" id="SFLDS00019">
    <property type="entry name" value="Glutathione_Transferase_(cytos"/>
    <property type="match status" value="1"/>
</dbReference>
<feature type="domain" description="GST C-terminal" evidence="2">
    <location>
        <begin position="87"/>
        <end position="221"/>
    </location>
</feature>
<comment type="similarity">
    <text evidence="1">Belongs to the GST superfamily.</text>
</comment>
<dbReference type="InterPro" id="IPR010987">
    <property type="entry name" value="Glutathione-S-Trfase_C-like"/>
</dbReference>
<dbReference type="AlphaFoldDB" id="A0A9Q9AV07"/>
<accession>A0A9Q9AV07</accession>
<dbReference type="Gene3D" id="3.40.30.10">
    <property type="entry name" value="Glutaredoxin"/>
    <property type="match status" value="1"/>
</dbReference>
<proteinExistence type="inferred from homology"/>
<evidence type="ECO:0000259" key="2">
    <source>
        <dbReference type="PROSITE" id="PS50405"/>
    </source>
</evidence>
<dbReference type="OrthoDB" id="2309723at2759"/>
<dbReference type="InterPro" id="IPR040079">
    <property type="entry name" value="Glutathione_S-Trfase"/>
</dbReference>
<dbReference type="InterPro" id="IPR004046">
    <property type="entry name" value="GST_C"/>
</dbReference>
<name>A0A9Q9AV07_9PEZI</name>
<reference evidence="3" key="1">
    <citation type="submission" date="2022-06" db="EMBL/GenBank/DDBJ databases">
        <title>Complete genome sequences of two strains of the flax pathogen Septoria linicola.</title>
        <authorList>
            <person name="Lapalu N."/>
            <person name="Simon A."/>
            <person name="Demenou B."/>
            <person name="Paumier D."/>
            <person name="Guillot M.-P."/>
            <person name="Gout L."/>
            <person name="Valade R."/>
        </authorList>
    </citation>
    <scope>NUCLEOTIDE SEQUENCE</scope>
    <source>
        <strain evidence="3">SE15195</strain>
    </source>
</reference>
<dbReference type="SUPFAM" id="SSF52833">
    <property type="entry name" value="Thioredoxin-like"/>
    <property type="match status" value="1"/>
</dbReference>
<evidence type="ECO:0000256" key="1">
    <source>
        <dbReference type="ARBA" id="ARBA00007409"/>
    </source>
</evidence>
<sequence length="229" mass="25513">MGLTVHHLGHSQSDRVVFLCEELGIKYNLKKHDRSPVLSPPELKNLHPIGASPVITDDGGVLLAETEACFEYIIHIHGGGNFLVKPGAKNYADFLYYYHVTNGTLQPAVGRVMALTMAGIPQDNATLERYSAKIHQVVALLDKRLGEVPWLAGDEFTAADMMVIFSLTTMREFSPIDLSDYGNLLKYMRKIVDRPAYKSYLQKGDPDIDIEQYIKGPPPPLFKAFSGHK</sequence>